<evidence type="ECO:0000313" key="2">
    <source>
        <dbReference type="EMBL" id="KAB1188225.1"/>
    </source>
</evidence>
<gene>
    <name evidence="2" type="ORF">Hfx1149_09350</name>
</gene>
<feature type="transmembrane region" description="Helical" evidence="1">
    <location>
        <begin position="86"/>
        <end position="105"/>
    </location>
</feature>
<dbReference type="AlphaFoldDB" id="A0A643K568"/>
<comment type="caution">
    <text evidence="2">The sequence shown here is derived from an EMBL/GenBank/DDBJ whole genome shotgun (WGS) entry which is preliminary data.</text>
</comment>
<accession>A0A643K568</accession>
<keyword evidence="1" id="KW-0472">Membrane</keyword>
<keyword evidence="1" id="KW-0812">Transmembrane</keyword>
<reference evidence="2" key="1">
    <citation type="submission" date="2019-09" db="EMBL/GenBank/DDBJ databases">
        <title>Genomic analysis of Haloferax sp. CBA1149.</title>
        <authorList>
            <person name="Roh S.W."/>
        </authorList>
    </citation>
    <scope>NUCLEOTIDE SEQUENCE</scope>
    <source>
        <strain evidence="2">CBA1149</strain>
    </source>
</reference>
<protein>
    <submittedName>
        <fullName evidence="2">Uncharacterized protein</fullName>
    </submittedName>
</protein>
<proteinExistence type="predicted"/>
<evidence type="ECO:0000256" key="1">
    <source>
        <dbReference type="SAM" id="Phobius"/>
    </source>
</evidence>
<organism evidence="2">
    <name type="scientific">Haloferax sp. CBA1149</name>
    <dbReference type="NCBI Taxonomy" id="2650753"/>
    <lineage>
        <taxon>Archaea</taxon>
        <taxon>Methanobacteriati</taxon>
        <taxon>Methanobacteriota</taxon>
        <taxon>Stenosarchaea group</taxon>
        <taxon>Halobacteria</taxon>
        <taxon>Halobacteriales</taxon>
        <taxon>Haloferacaceae</taxon>
        <taxon>Haloferax</taxon>
    </lineage>
</organism>
<dbReference type="RefSeq" id="WP_151137604.1">
    <property type="nucleotide sequence ID" value="NZ_VZUS01000001.1"/>
</dbReference>
<name>A0A643K568_9EURY</name>
<feature type="transmembrane region" description="Helical" evidence="1">
    <location>
        <begin position="17"/>
        <end position="39"/>
    </location>
</feature>
<keyword evidence="1" id="KW-1133">Transmembrane helix</keyword>
<feature type="transmembrane region" description="Helical" evidence="1">
    <location>
        <begin position="117"/>
        <end position="139"/>
    </location>
</feature>
<dbReference type="EMBL" id="VZUS01000001">
    <property type="protein sequence ID" value="KAB1188225.1"/>
    <property type="molecule type" value="Genomic_DNA"/>
</dbReference>
<feature type="transmembrane region" description="Helical" evidence="1">
    <location>
        <begin position="59"/>
        <end position="79"/>
    </location>
</feature>
<sequence>MPGTPDPVLGSQLATHVVASAVGLVLVGVVYATATLAVWYAARAVTDTFPPAVTENPTAVVGVLVFSSLVLTGFVYGTARLFGRRGLVVPLVGLFLVTELVWWAFLHVRGESDALGMFVFFGPMFVAVVLLVTGIEYVAQRMWPGRGQKKRPEITGESR</sequence>